<protein>
    <submittedName>
        <fullName evidence="3">Uncharacterized protein</fullName>
    </submittedName>
</protein>
<feature type="compositionally biased region" description="Polar residues" evidence="1">
    <location>
        <begin position="351"/>
        <end position="363"/>
    </location>
</feature>
<feature type="transmembrane region" description="Helical" evidence="2">
    <location>
        <begin position="23"/>
        <end position="43"/>
    </location>
</feature>
<dbReference type="InParanoid" id="A0A1B7N7S6"/>
<feature type="transmembrane region" description="Helical" evidence="2">
    <location>
        <begin position="323"/>
        <end position="344"/>
    </location>
</feature>
<organism evidence="3 4">
    <name type="scientific">Rhizopogon vinicolor AM-OR11-026</name>
    <dbReference type="NCBI Taxonomy" id="1314800"/>
    <lineage>
        <taxon>Eukaryota</taxon>
        <taxon>Fungi</taxon>
        <taxon>Dikarya</taxon>
        <taxon>Basidiomycota</taxon>
        <taxon>Agaricomycotina</taxon>
        <taxon>Agaricomycetes</taxon>
        <taxon>Agaricomycetidae</taxon>
        <taxon>Boletales</taxon>
        <taxon>Suillineae</taxon>
        <taxon>Rhizopogonaceae</taxon>
        <taxon>Rhizopogon</taxon>
    </lineage>
</organism>
<feature type="transmembrane region" description="Helical" evidence="2">
    <location>
        <begin position="119"/>
        <end position="140"/>
    </location>
</feature>
<feature type="region of interest" description="Disordered" evidence="1">
    <location>
        <begin position="179"/>
        <end position="236"/>
    </location>
</feature>
<evidence type="ECO:0000256" key="2">
    <source>
        <dbReference type="SAM" id="Phobius"/>
    </source>
</evidence>
<accession>A0A1B7N7S6</accession>
<dbReference type="AlphaFoldDB" id="A0A1B7N7S6"/>
<feature type="compositionally biased region" description="Polar residues" evidence="1">
    <location>
        <begin position="547"/>
        <end position="556"/>
    </location>
</feature>
<feature type="region of interest" description="Disordered" evidence="1">
    <location>
        <begin position="351"/>
        <end position="391"/>
    </location>
</feature>
<gene>
    <name evidence="3" type="ORF">K503DRAFT_798400</name>
</gene>
<feature type="transmembrane region" description="Helical" evidence="2">
    <location>
        <begin position="271"/>
        <end position="297"/>
    </location>
</feature>
<feature type="compositionally biased region" description="Low complexity" evidence="1">
    <location>
        <begin position="528"/>
        <end position="540"/>
    </location>
</feature>
<proteinExistence type="predicted"/>
<keyword evidence="2" id="KW-0472">Membrane</keyword>
<sequence>MSPVLVSAGASIVSTSFSPTLQIIPPALTLIPPLVSTVLLALSSPFNRDRLLPNALLVLNIVLPAVSGGLCLAASLVNHVLRFQQFSLFFGILYGYLLSVSSLYVLFTATTPASLVRRAFLFTLVLVTAFLICEIIAGLIPSTPALLAPTFSLISRGLLLPLAVGFFFDMHPPALQTTVAASSTETREKEPAGHEGGLRSTGSLNRLESGRVDSPTPDTWPFPGSLAHAQSTENHSADMNMKAAANHHPSPLTHNACYDNSMVLKGPRRSLYLPIIMLAAQIAAVVCAALKIALAIIPEHASPSLVALQARDSSEVTDITGLIIAHSVCSLVWAVTVVTGLYLLPSINQASSSSPKLTEDSSFPNPPENLLGSTVVRTPKPSHSRFMPSGSSSDFLSMRDPFASPPPPPPTVSLGLIDLDRVQARGVAPQYRFPAPKAKGGHKRRIKMRMKALEHQASSQALLPHRSPPANARDGECGLKDEAWLAQLLLQSLTAGTEAEIEPGSPTNYPLPFPQPTVQVQRLGSRWSASTAPSVTTSTPWCEKKSMASTSISTSGCARGSRLRSSEARESTDTGISIVSSRST</sequence>
<feature type="compositionally biased region" description="Polar residues" evidence="1">
    <location>
        <begin position="573"/>
        <end position="584"/>
    </location>
</feature>
<feature type="transmembrane region" description="Helical" evidence="2">
    <location>
        <begin position="88"/>
        <end position="107"/>
    </location>
</feature>
<evidence type="ECO:0000313" key="3">
    <source>
        <dbReference type="EMBL" id="OAX40901.1"/>
    </source>
</evidence>
<keyword evidence="2" id="KW-0812">Transmembrane</keyword>
<name>A0A1B7N7S6_9AGAM</name>
<feature type="transmembrane region" description="Helical" evidence="2">
    <location>
        <begin position="146"/>
        <end position="168"/>
    </location>
</feature>
<feature type="compositionally biased region" description="Basic and acidic residues" evidence="1">
    <location>
        <begin position="185"/>
        <end position="197"/>
    </location>
</feature>
<evidence type="ECO:0000256" key="1">
    <source>
        <dbReference type="SAM" id="MobiDB-lite"/>
    </source>
</evidence>
<dbReference type="OrthoDB" id="2670507at2759"/>
<dbReference type="EMBL" id="KV448196">
    <property type="protein sequence ID" value="OAX40901.1"/>
    <property type="molecule type" value="Genomic_DNA"/>
</dbReference>
<evidence type="ECO:0000313" key="4">
    <source>
        <dbReference type="Proteomes" id="UP000092154"/>
    </source>
</evidence>
<reference evidence="3 4" key="1">
    <citation type="submission" date="2016-06" db="EMBL/GenBank/DDBJ databases">
        <title>Comparative genomics of the ectomycorrhizal sister species Rhizopogon vinicolor and Rhizopogon vesiculosus (Basidiomycota: Boletales) reveals a divergence of the mating type B locus.</title>
        <authorList>
            <consortium name="DOE Joint Genome Institute"/>
            <person name="Mujic A.B."/>
            <person name="Kuo A."/>
            <person name="Tritt A."/>
            <person name="Lipzen A."/>
            <person name="Chen C."/>
            <person name="Johnson J."/>
            <person name="Sharma A."/>
            <person name="Barry K."/>
            <person name="Grigoriev I.V."/>
            <person name="Spatafora J.W."/>
        </authorList>
    </citation>
    <scope>NUCLEOTIDE SEQUENCE [LARGE SCALE GENOMIC DNA]</scope>
    <source>
        <strain evidence="3 4">AM-OR11-026</strain>
    </source>
</reference>
<dbReference type="Proteomes" id="UP000092154">
    <property type="component" value="Unassembled WGS sequence"/>
</dbReference>
<keyword evidence="2" id="KW-1133">Transmembrane helix</keyword>
<feature type="region of interest" description="Disordered" evidence="1">
    <location>
        <begin position="524"/>
        <end position="584"/>
    </location>
</feature>
<feature type="transmembrane region" description="Helical" evidence="2">
    <location>
        <begin position="55"/>
        <end position="76"/>
    </location>
</feature>
<keyword evidence="4" id="KW-1185">Reference proteome</keyword>